<protein>
    <submittedName>
        <fullName evidence="1">Uncharacterized protein</fullName>
    </submittedName>
</protein>
<proteinExistence type="predicted"/>
<name>A0A921RB46_SORBI</name>
<dbReference type="AlphaFoldDB" id="A0A921RB46"/>
<dbReference type="EMBL" id="CM027682">
    <property type="protein sequence ID" value="KAG0536106.1"/>
    <property type="molecule type" value="Genomic_DNA"/>
</dbReference>
<dbReference type="Proteomes" id="UP000807115">
    <property type="component" value="Chromosome 3"/>
</dbReference>
<gene>
    <name evidence="1" type="ORF">BDA96_03G036100</name>
</gene>
<organism evidence="1 2">
    <name type="scientific">Sorghum bicolor</name>
    <name type="common">Sorghum</name>
    <name type="synonym">Sorghum vulgare</name>
    <dbReference type="NCBI Taxonomy" id="4558"/>
    <lineage>
        <taxon>Eukaryota</taxon>
        <taxon>Viridiplantae</taxon>
        <taxon>Streptophyta</taxon>
        <taxon>Embryophyta</taxon>
        <taxon>Tracheophyta</taxon>
        <taxon>Spermatophyta</taxon>
        <taxon>Magnoliopsida</taxon>
        <taxon>Liliopsida</taxon>
        <taxon>Poales</taxon>
        <taxon>Poaceae</taxon>
        <taxon>PACMAD clade</taxon>
        <taxon>Panicoideae</taxon>
        <taxon>Andropogonodae</taxon>
        <taxon>Andropogoneae</taxon>
        <taxon>Sorghinae</taxon>
        <taxon>Sorghum</taxon>
    </lineage>
</organism>
<accession>A0A921RB46</accession>
<evidence type="ECO:0000313" key="2">
    <source>
        <dbReference type="Proteomes" id="UP000807115"/>
    </source>
</evidence>
<sequence>MSNGPAVSLVLVAEVAAIASRWVLKLSLCCILVVSVSHVTMRPLSACCDLSRFGFSSLL</sequence>
<comment type="caution">
    <text evidence="1">The sequence shown here is derived from an EMBL/GenBank/DDBJ whole genome shotgun (WGS) entry which is preliminary data.</text>
</comment>
<evidence type="ECO:0000313" key="1">
    <source>
        <dbReference type="EMBL" id="KAG0536106.1"/>
    </source>
</evidence>
<reference evidence="1" key="1">
    <citation type="journal article" date="2019" name="BMC Genomics">
        <title>A new reference genome for Sorghum bicolor reveals high levels of sequence similarity between sweet and grain genotypes: implications for the genetics of sugar metabolism.</title>
        <authorList>
            <person name="Cooper E.A."/>
            <person name="Brenton Z.W."/>
            <person name="Flinn B.S."/>
            <person name="Jenkins J."/>
            <person name="Shu S."/>
            <person name="Flowers D."/>
            <person name="Luo F."/>
            <person name="Wang Y."/>
            <person name="Xia P."/>
            <person name="Barry K."/>
            <person name="Daum C."/>
            <person name="Lipzen A."/>
            <person name="Yoshinaga Y."/>
            <person name="Schmutz J."/>
            <person name="Saski C."/>
            <person name="Vermerris W."/>
            <person name="Kresovich S."/>
        </authorList>
    </citation>
    <scope>NUCLEOTIDE SEQUENCE</scope>
</reference>
<reference evidence="1" key="2">
    <citation type="submission" date="2020-10" db="EMBL/GenBank/DDBJ databases">
        <authorList>
            <person name="Cooper E.A."/>
            <person name="Brenton Z.W."/>
            <person name="Flinn B.S."/>
            <person name="Jenkins J."/>
            <person name="Shu S."/>
            <person name="Flowers D."/>
            <person name="Luo F."/>
            <person name="Wang Y."/>
            <person name="Xia P."/>
            <person name="Barry K."/>
            <person name="Daum C."/>
            <person name="Lipzen A."/>
            <person name="Yoshinaga Y."/>
            <person name="Schmutz J."/>
            <person name="Saski C."/>
            <person name="Vermerris W."/>
            <person name="Kresovich S."/>
        </authorList>
    </citation>
    <scope>NUCLEOTIDE SEQUENCE</scope>
</reference>